<dbReference type="Proteomes" id="UP000692954">
    <property type="component" value="Unassembled WGS sequence"/>
</dbReference>
<gene>
    <name evidence="1" type="ORF">PSON_ATCC_30995.1.T0120024</name>
</gene>
<reference evidence="1" key="1">
    <citation type="submission" date="2021-01" db="EMBL/GenBank/DDBJ databases">
        <authorList>
            <consortium name="Genoscope - CEA"/>
            <person name="William W."/>
        </authorList>
    </citation>
    <scope>NUCLEOTIDE SEQUENCE</scope>
</reference>
<sequence>MLQLAETSFIDAVQNIMKLINDNSVFYKKDNIKQFEDKLEYIQDKQQLISLESLIHILIKSQESQEKKDFLLNINFRIQTKILEQNYNLNAFIEELIEKNQQQIGISFLKNDGIFSDEWTRELLEITKTVNDQKKLFQYCSQAGYKTLCKQFKNWPILLDEDELSKEFLMTIYSEKMKRKALKYLSAQRIEKLKEFQYLNDEDLQKKNKKRIKQEIKVNKHDAIKIKYLKTLYIKLTKMTINVNQEFQQSVQESKVFQGSLNLSQMAENSQQYFKVVKCEIQVFHEIENITSEDIFQDKKLQEYERKWYEKCKKIKDEIRSITQALDISDQDQFQPYFSEPEFELSNLQI</sequence>
<name>A0A8S1KS66_9CILI</name>
<organism evidence="1 2">
    <name type="scientific">Paramecium sonneborni</name>
    <dbReference type="NCBI Taxonomy" id="65129"/>
    <lineage>
        <taxon>Eukaryota</taxon>
        <taxon>Sar</taxon>
        <taxon>Alveolata</taxon>
        <taxon>Ciliophora</taxon>
        <taxon>Intramacronucleata</taxon>
        <taxon>Oligohymenophorea</taxon>
        <taxon>Peniculida</taxon>
        <taxon>Parameciidae</taxon>
        <taxon>Paramecium</taxon>
    </lineage>
</organism>
<dbReference type="AlphaFoldDB" id="A0A8S1KS66"/>
<evidence type="ECO:0000313" key="1">
    <source>
        <dbReference type="EMBL" id="CAD8058088.1"/>
    </source>
</evidence>
<proteinExistence type="predicted"/>
<dbReference type="EMBL" id="CAJJDN010000012">
    <property type="protein sequence ID" value="CAD8058088.1"/>
    <property type="molecule type" value="Genomic_DNA"/>
</dbReference>
<dbReference type="OrthoDB" id="309118at2759"/>
<accession>A0A8S1KS66</accession>
<comment type="caution">
    <text evidence="1">The sequence shown here is derived from an EMBL/GenBank/DDBJ whole genome shotgun (WGS) entry which is preliminary data.</text>
</comment>
<evidence type="ECO:0000313" key="2">
    <source>
        <dbReference type="Proteomes" id="UP000692954"/>
    </source>
</evidence>
<keyword evidence="2" id="KW-1185">Reference proteome</keyword>
<protein>
    <submittedName>
        <fullName evidence="1">Uncharacterized protein</fullName>
    </submittedName>
</protein>